<sequence>MRPILRWYATVFAFAFVVIAAAHLLRSRPMAFAISEALLWASITAAVYVASRLYNARRGRACALCDDLPPAP</sequence>
<gene>
    <name evidence="2" type="ORF">LYSCAS_00550</name>
</gene>
<evidence type="ECO:0000313" key="3">
    <source>
        <dbReference type="Proteomes" id="UP000681317"/>
    </source>
</evidence>
<dbReference type="EMBL" id="AP024545">
    <property type="protein sequence ID" value="BCT91031.1"/>
    <property type="molecule type" value="Genomic_DNA"/>
</dbReference>
<organism evidence="2 3">
    <name type="scientific">Noviluteimonas caseinilytica</name>
    <dbReference type="NCBI Taxonomy" id="2675101"/>
    <lineage>
        <taxon>Bacteria</taxon>
        <taxon>Pseudomonadati</taxon>
        <taxon>Pseudomonadota</taxon>
        <taxon>Gammaproteobacteria</taxon>
        <taxon>Lysobacterales</taxon>
        <taxon>Lysobacteraceae</taxon>
        <taxon>Noviluteimonas</taxon>
    </lineage>
</organism>
<evidence type="ECO:0000256" key="1">
    <source>
        <dbReference type="SAM" id="Phobius"/>
    </source>
</evidence>
<accession>A0ABN6FNB7</accession>
<name>A0ABN6FNB7_9GAMM</name>
<keyword evidence="3" id="KW-1185">Reference proteome</keyword>
<feature type="transmembrane region" description="Helical" evidence="1">
    <location>
        <begin position="7"/>
        <end position="25"/>
    </location>
</feature>
<keyword evidence="1" id="KW-0812">Transmembrane</keyword>
<proteinExistence type="predicted"/>
<keyword evidence="1" id="KW-1133">Transmembrane helix</keyword>
<protein>
    <submittedName>
        <fullName evidence="2">Uncharacterized protein</fullName>
    </submittedName>
</protein>
<feature type="transmembrane region" description="Helical" evidence="1">
    <location>
        <begin position="31"/>
        <end position="50"/>
    </location>
</feature>
<dbReference type="RefSeq" id="WP_213435069.1">
    <property type="nucleotide sequence ID" value="NZ_AP024545.1"/>
</dbReference>
<keyword evidence="1" id="KW-0472">Membrane</keyword>
<dbReference type="Proteomes" id="UP000681317">
    <property type="component" value="Chromosome"/>
</dbReference>
<reference evidence="2 3" key="1">
    <citation type="submission" date="2021-03" db="EMBL/GenBank/DDBJ databases">
        <title>Complete Genome Sequences of Two Lysobacter Strains Isolated from Sea Water (Lysobacter caseinilyticus) and Soil (Lysobacter helvus) in South Korea.</title>
        <authorList>
            <person name="Watanabe Y."/>
            <person name="Arakawa K."/>
        </authorList>
    </citation>
    <scope>NUCLEOTIDE SEQUENCE [LARGE SCALE GENOMIC DNA]</scope>
    <source>
        <strain evidence="2 3">KVB24</strain>
    </source>
</reference>
<evidence type="ECO:0000313" key="2">
    <source>
        <dbReference type="EMBL" id="BCT91031.1"/>
    </source>
</evidence>